<evidence type="ECO:0000313" key="2">
    <source>
        <dbReference type="EMBL" id="KAJ7018474.1"/>
    </source>
</evidence>
<sequence>MPRYASASHSEFIYWPWSNGNSTQHRSFKCSNAQGPCTWASVYSLNPNYSIVERYFNFTWYSSFSKVNIPSLERQNHASAGKVQVRAAPEPNAAFRFGVHASSRLNRTPNRKKAPEATLDANDTDFNPGHLGDELKSSVYFDSRFDSEMGKMTESNVVLDELDLARSILYSKLNGKRAVVVFGFRLVHRSHKFAFSSAFVSPTAEHDLTSNFCPNSVPQLRLICHLGLDHAAPDTHLCLNSGVEAKLLAPVFHEQTSNLCLNLPQVEAELRQKSGHKLGLPIPVNTDATSSPGRDAYAAILWLHTTQQVPIEKFLDQVVPALVKCYKATSLPFDRWDDPHEICLSTLEIVFPSVDDAWIELKLASPMFCEIVDCMDELVPTKSPSRDANTPHAHPLAQSARNKLGTKSVSTRVLRHTVPEYCSERYGIKMLIKTLLPAGKINNVSSFGHFRVLTTC</sequence>
<accession>A0AAD6WRP5</accession>
<feature type="region of interest" description="Disordered" evidence="1">
    <location>
        <begin position="382"/>
        <end position="401"/>
    </location>
</feature>
<protein>
    <submittedName>
        <fullName evidence="2">Uncharacterized protein</fullName>
    </submittedName>
</protein>
<dbReference type="Proteomes" id="UP001218188">
    <property type="component" value="Unassembled WGS sequence"/>
</dbReference>
<comment type="caution">
    <text evidence="2">The sequence shown here is derived from an EMBL/GenBank/DDBJ whole genome shotgun (WGS) entry which is preliminary data.</text>
</comment>
<dbReference type="EMBL" id="JARJCM010000339">
    <property type="protein sequence ID" value="KAJ7018474.1"/>
    <property type="molecule type" value="Genomic_DNA"/>
</dbReference>
<organism evidence="2 3">
    <name type="scientific">Mycena alexandri</name>
    <dbReference type="NCBI Taxonomy" id="1745969"/>
    <lineage>
        <taxon>Eukaryota</taxon>
        <taxon>Fungi</taxon>
        <taxon>Dikarya</taxon>
        <taxon>Basidiomycota</taxon>
        <taxon>Agaricomycotina</taxon>
        <taxon>Agaricomycetes</taxon>
        <taxon>Agaricomycetidae</taxon>
        <taxon>Agaricales</taxon>
        <taxon>Marasmiineae</taxon>
        <taxon>Mycenaceae</taxon>
        <taxon>Mycena</taxon>
    </lineage>
</organism>
<name>A0AAD6WRP5_9AGAR</name>
<keyword evidence="3" id="KW-1185">Reference proteome</keyword>
<dbReference type="AlphaFoldDB" id="A0AAD6WRP5"/>
<evidence type="ECO:0000256" key="1">
    <source>
        <dbReference type="SAM" id="MobiDB-lite"/>
    </source>
</evidence>
<evidence type="ECO:0000313" key="3">
    <source>
        <dbReference type="Proteomes" id="UP001218188"/>
    </source>
</evidence>
<gene>
    <name evidence="2" type="ORF">C8F04DRAFT_1198957</name>
</gene>
<proteinExistence type="predicted"/>
<reference evidence="2" key="1">
    <citation type="submission" date="2023-03" db="EMBL/GenBank/DDBJ databases">
        <title>Massive genome expansion in bonnet fungi (Mycena s.s.) driven by repeated elements and novel gene families across ecological guilds.</title>
        <authorList>
            <consortium name="Lawrence Berkeley National Laboratory"/>
            <person name="Harder C.B."/>
            <person name="Miyauchi S."/>
            <person name="Viragh M."/>
            <person name="Kuo A."/>
            <person name="Thoen E."/>
            <person name="Andreopoulos B."/>
            <person name="Lu D."/>
            <person name="Skrede I."/>
            <person name="Drula E."/>
            <person name="Henrissat B."/>
            <person name="Morin E."/>
            <person name="Kohler A."/>
            <person name="Barry K."/>
            <person name="LaButti K."/>
            <person name="Morin E."/>
            <person name="Salamov A."/>
            <person name="Lipzen A."/>
            <person name="Mereny Z."/>
            <person name="Hegedus B."/>
            <person name="Baldrian P."/>
            <person name="Stursova M."/>
            <person name="Weitz H."/>
            <person name="Taylor A."/>
            <person name="Grigoriev I.V."/>
            <person name="Nagy L.G."/>
            <person name="Martin F."/>
            <person name="Kauserud H."/>
        </authorList>
    </citation>
    <scope>NUCLEOTIDE SEQUENCE</scope>
    <source>
        <strain evidence="2">CBHHK200</strain>
    </source>
</reference>
<feature type="region of interest" description="Disordered" evidence="1">
    <location>
        <begin position="106"/>
        <end position="130"/>
    </location>
</feature>